<dbReference type="PANTHER" id="PTHR31151:SF0">
    <property type="entry name" value="PROLINE-TRNA LIGASE (DUF1680)"/>
    <property type="match status" value="1"/>
</dbReference>
<dbReference type="InterPro" id="IPR006311">
    <property type="entry name" value="TAT_signal"/>
</dbReference>
<dbReference type="PANTHER" id="PTHR31151">
    <property type="entry name" value="PROLINE-TRNA LIGASE (DUF1680)"/>
    <property type="match status" value="1"/>
</dbReference>
<dbReference type="AlphaFoldDB" id="A0A2W2DCL4"/>
<dbReference type="GO" id="GO:0005975">
    <property type="term" value="P:carbohydrate metabolic process"/>
    <property type="evidence" value="ECO:0007669"/>
    <property type="project" value="InterPro"/>
</dbReference>
<feature type="domain" description="Non-reducing end beta-L-arabinofuranosidase-like GH127 catalytic" evidence="1">
    <location>
        <begin position="74"/>
        <end position="169"/>
    </location>
</feature>
<dbReference type="Pfam" id="PF07944">
    <property type="entry name" value="Beta-AFase-like_GH127_cat"/>
    <property type="match status" value="2"/>
</dbReference>
<evidence type="ECO:0000259" key="2">
    <source>
        <dbReference type="Pfam" id="PF20736"/>
    </source>
</evidence>
<evidence type="ECO:0000313" key="3">
    <source>
        <dbReference type="EMBL" id="PZG01659.1"/>
    </source>
</evidence>
<dbReference type="Proteomes" id="UP000248749">
    <property type="component" value="Unassembled WGS sequence"/>
</dbReference>
<dbReference type="EMBL" id="POUB01000023">
    <property type="protein sequence ID" value="PZG01659.1"/>
    <property type="molecule type" value="Genomic_DNA"/>
</dbReference>
<keyword evidence="4" id="KW-1185">Reference proteome</keyword>
<dbReference type="SUPFAM" id="SSF49899">
    <property type="entry name" value="Concanavalin A-like lectins/glucanases"/>
    <property type="match status" value="1"/>
</dbReference>
<dbReference type="Gene3D" id="2.60.120.200">
    <property type="match status" value="1"/>
</dbReference>
<dbReference type="InterPro" id="IPR013320">
    <property type="entry name" value="ConA-like_dom_sf"/>
</dbReference>
<comment type="caution">
    <text evidence="3">The sequence shown here is derived from an EMBL/GenBank/DDBJ whole genome shotgun (WGS) entry which is preliminary data.</text>
</comment>
<sequence length="1129" mass="122450">MVQSNTFPVSRRHVLQASAIGAAAVVVTEGTLPANAAQAATAASATAGPTALGASPTDLGPGATAPVRPFRLRDVTLGDGLLQEKRDRMKNYLRQFDERRFLVLFNNQAGRPNPPGVPVPGGWEDGGLLSGHWAGHFMTALAQSYADHGEPIFKSKLDWMVDELAACQAAITARMGDGGGGEDPEEPPIDRVPGRFGTGLRLNGPSRAQYGTLPQEAISQLTDFTIATWVNLASTQSWSRLFDFGQNTTINMFLTPRAGVAGNVPRFAITVSGSGGEQRIDGTAALPTNQWVHLAVTLTQNTGTLYVNGQRAGRNSNMTLSPADLGNPGNRWIGRSQYGDPYLDATVDEFHIFDRALTEQEVRSLLDSASGSTGGGSIAWYRFEEEDGSTIRDASPNGRDGGIVATQSGGSALWIPTHPGYLGAIPEDAVLRLGPPRWAVYGSNAATNTWAPWYTQHKIMRGLLDAYYHTDNQTALDMVVKMASWAHLALTVGDKNHPAYTGPITRDNLNYMWDLYIAGETGGANEVFPEIYALTGDAKHLTTAKFFDNRESLFDACVENRDILVTTPQTNPGRRRPDRLHANSHVPQFVGYLRVYEHSGDPEYFQAAKNFFGMVVPHRMYGNGGTGGNYPGSNNNIELFQNRGNIANSIAQGGAETCTTYNLIKLARNLFFHEHNPAYMDYYERGLLNQILGSRADNTNVNNPQVTYFQPLTPGATRSYGNLGTCCGGTGVENHTKYQETIYFKSADGRTLWVNLYAASTLTWAEKGFTITQETNYPRADHTTLTVNGSGPLDIKLRVPGWVQKGFFVTINGATQNVTPKPGSYLTLSRTWTPGDTIEIRMPFSIRIERAPDRPDTQSIFWGPVLMQILGNPGVGNYRELSLFRHLKRDGDYSHSAITHASTTAAGDLLFTTHGFTLRPYYIGDTQAASSYFRRVEPTIVFGSIDTGVPNHKRNDSLPNYDIPVSGVPSPGTDGPTFLDLVWDQAPFANHGQFVSTVTETAEAFVRAGTFTEAEKDLIVSYAAQSNKELEPASTWDVEVQARAQCTGANAYLSVNARNADKVPLTIELITPYGSRTVPGVAPGKAAYQAFNTRSASVSAGTAIVKITGMVDGTPVTAQIEAPYDATSC</sequence>
<dbReference type="Pfam" id="PF20736">
    <property type="entry name" value="Glyco_hydro127M"/>
    <property type="match status" value="1"/>
</dbReference>
<protein>
    <submittedName>
        <fullName evidence="3">Glycosylase</fullName>
    </submittedName>
</protein>
<feature type="domain" description="Non-reducing end beta-L-arabinofuranosidase-like GH127 catalytic" evidence="1">
    <location>
        <begin position="419"/>
        <end position="740"/>
    </location>
</feature>
<reference evidence="3 4" key="1">
    <citation type="submission" date="2018-01" db="EMBL/GenBank/DDBJ databases">
        <title>Draft genome sequence of Salinispora sp. 13K206.</title>
        <authorList>
            <person name="Sahin N."/>
            <person name="Saygin H."/>
            <person name="Ay H."/>
        </authorList>
    </citation>
    <scope>NUCLEOTIDE SEQUENCE [LARGE SCALE GENOMIC DNA]</scope>
    <source>
        <strain evidence="3 4">13K206</strain>
    </source>
</reference>
<organism evidence="3 4">
    <name type="scientific">Micromonospora deserti</name>
    <dbReference type="NCBI Taxonomy" id="2070366"/>
    <lineage>
        <taxon>Bacteria</taxon>
        <taxon>Bacillati</taxon>
        <taxon>Actinomycetota</taxon>
        <taxon>Actinomycetes</taxon>
        <taxon>Micromonosporales</taxon>
        <taxon>Micromonosporaceae</taxon>
        <taxon>Micromonospora</taxon>
    </lineage>
</organism>
<dbReference type="OrthoDB" id="9757939at2"/>
<dbReference type="PROSITE" id="PS51318">
    <property type="entry name" value="TAT"/>
    <property type="match status" value="1"/>
</dbReference>
<dbReference type="InterPro" id="IPR049046">
    <property type="entry name" value="Beta-AFase-like_GH127_middle"/>
</dbReference>
<dbReference type="InterPro" id="IPR008928">
    <property type="entry name" value="6-hairpin_glycosidase_sf"/>
</dbReference>
<accession>A0A2W2DCL4</accession>
<name>A0A2W2DCL4_9ACTN</name>
<gene>
    <name evidence="3" type="ORF">C1I99_06265</name>
</gene>
<dbReference type="SUPFAM" id="SSF48208">
    <property type="entry name" value="Six-hairpin glycosidases"/>
    <property type="match status" value="1"/>
</dbReference>
<feature type="domain" description="Non-reducing end beta-L-arabinofuranosidase-like GH127 middle" evidence="2">
    <location>
        <begin position="751"/>
        <end position="843"/>
    </location>
</feature>
<dbReference type="InterPro" id="IPR012878">
    <property type="entry name" value="Beta-AFase-like_GH127_cat"/>
</dbReference>
<evidence type="ECO:0000259" key="1">
    <source>
        <dbReference type="Pfam" id="PF07944"/>
    </source>
</evidence>
<dbReference type="Pfam" id="PF13385">
    <property type="entry name" value="Laminin_G_3"/>
    <property type="match status" value="1"/>
</dbReference>
<evidence type="ECO:0000313" key="4">
    <source>
        <dbReference type="Proteomes" id="UP000248749"/>
    </source>
</evidence>
<proteinExistence type="predicted"/>